<organism evidence="1 2">
    <name type="scientific">Streblomastix strix</name>
    <dbReference type="NCBI Taxonomy" id="222440"/>
    <lineage>
        <taxon>Eukaryota</taxon>
        <taxon>Metamonada</taxon>
        <taxon>Preaxostyla</taxon>
        <taxon>Oxymonadida</taxon>
        <taxon>Streblomastigidae</taxon>
        <taxon>Streblomastix</taxon>
    </lineage>
</organism>
<accession>A0A5J4X3S7</accession>
<evidence type="ECO:0000313" key="2">
    <source>
        <dbReference type="Proteomes" id="UP000324800"/>
    </source>
</evidence>
<dbReference type="EMBL" id="SNRW01000391">
    <property type="protein sequence ID" value="KAA6401422.1"/>
    <property type="molecule type" value="Genomic_DNA"/>
</dbReference>
<proteinExistence type="predicted"/>
<name>A0A5J4X3S7_9EUKA</name>
<dbReference type="AlphaFoldDB" id="A0A5J4X3S7"/>
<protein>
    <submittedName>
        <fullName evidence="1">Uncharacterized protein</fullName>
    </submittedName>
</protein>
<dbReference type="Proteomes" id="UP000324800">
    <property type="component" value="Unassembled WGS sequence"/>
</dbReference>
<gene>
    <name evidence="1" type="ORF">EZS28_003051</name>
</gene>
<evidence type="ECO:0000313" key="1">
    <source>
        <dbReference type="EMBL" id="KAA6401422.1"/>
    </source>
</evidence>
<sequence length="176" mass="19607">MYDQNQSNSGDIVPDQVTPASDATLLVDSGTGVAGTANEYSRGEHMLPLQVSDDKQKRDTGTGAIGTSTTYSSNDYFHLLSIDPTVSNEPLKDTESGDKGNFNNYARYNHAHPLNVDPTIANVDKYGELWAKIDMLLVMAPIRIDQVSSVRQFGKRQHIQYDRFLSEQRIKIQLNQ</sequence>
<reference evidence="1 2" key="1">
    <citation type="submission" date="2019-03" db="EMBL/GenBank/DDBJ databases">
        <title>Single cell metagenomics reveals metabolic interactions within the superorganism composed of flagellate Streblomastix strix and complex community of Bacteroidetes bacteria on its surface.</title>
        <authorList>
            <person name="Treitli S.C."/>
            <person name="Kolisko M."/>
            <person name="Husnik F."/>
            <person name="Keeling P."/>
            <person name="Hampl V."/>
        </authorList>
    </citation>
    <scope>NUCLEOTIDE SEQUENCE [LARGE SCALE GENOMIC DNA]</scope>
    <source>
        <strain evidence="1">ST1C</strain>
    </source>
</reference>
<comment type="caution">
    <text evidence="1">The sequence shown here is derived from an EMBL/GenBank/DDBJ whole genome shotgun (WGS) entry which is preliminary data.</text>
</comment>